<dbReference type="Pfam" id="PF13277">
    <property type="entry name" value="YmdB"/>
    <property type="match status" value="1"/>
</dbReference>
<dbReference type="EMBL" id="VOGB01000004">
    <property type="protein sequence ID" value="MQM72319.1"/>
    <property type="molecule type" value="Genomic_DNA"/>
</dbReference>
<name>A0A6L5GPX7_9FIRM</name>
<dbReference type="InterPro" id="IPR029052">
    <property type="entry name" value="Metallo-depent_PP-like"/>
</dbReference>
<evidence type="ECO:0000256" key="4">
    <source>
        <dbReference type="ARBA" id="ARBA00023004"/>
    </source>
</evidence>
<dbReference type="AlphaFoldDB" id="A0A6L5GPX7"/>
<evidence type="ECO:0000256" key="5">
    <source>
        <dbReference type="ARBA" id="ARBA00061401"/>
    </source>
</evidence>
<dbReference type="FunFam" id="3.60.21.10:FF:000016">
    <property type="entry name" value="Putative metallophosphoesterase"/>
    <property type="match status" value="1"/>
</dbReference>
<dbReference type="GO" id="GO:0004113">
    <property type="term" value="F:2',3'-cyclic-nucleotide 3'-phosphodiesterase activity"/>
    <property type="evidence" value="ECO:0007669"/>
    <property type="project" value="TreeGrafter"/>
</dbReference>
<dbReference type="PIRSF" id="PIRSF004789">
    <property type="entry name" value="DR1281"/>
    <property type="match status" value="1"/>
</dbReference>
<comment type="cofactor">
    <cofactor evidence="1">
        <name>Fe(3+)</name>
        <dbReference type="ChEBI" id="CHEBI:29034"/>
    </cofactor>
</comment>
<evidence type="ECO:0000256" key="6">
    <source>
        <dbReference type="PIRSR" id="PIRSR004789-50"/>
    </source>
</evidence>
<sequence length="262" mass="28950">MKILMLGDIVGRPGRQIVREYLPSIRKKLGADFVVANGENASGGNGLTEKNAKQLLAAPIDVLTMGNHVWKQRETRDYIDRYDRIVRPINYPPKTPGQGAHIYEHDGVRIAVLNMSGQSFMDNLDSPFTAAEQVVPELVADSDILLVDFHAETTSEKIAMGFYLDGKATAVVGTHTHVQTADARVLPKGTAFITDLGMTGPLNGILGVKAGIIIEQLTTKMPVRYEIERQMPWQLNGVLIDVDEGTGRARHIERVYEIFDEN</sequence>
<dbReference type="PANTHER" id="PTHR36303:SF1">
    <property type="entry name" value="2',3'-CYCLIC-NUCLEOTIDE 2'-PHOSPHODIESTERASE"/>
    <property type="match status" value="1"/>
</dbReference>
<protein>
    <submittedName>
        <fullName evidence="8">TIGR00282 family metallophosphoesterase</fullName>
    </submittedName>
</protein>
<dbReference type="NCBIfam" id="TIGR00282">
    <property type="entry name" value="TIGR00282 family metallophosphoesterase"/>
    <property type="match status" value="1"/>
</dbReference>
<feature type="binding site" evidence="7">
    <location>
        <position position="39"/>
    </location>
    <ligand>
        <name>Fe cation</name>
        <dbReference type="ChEBI" id="CHEBI:24875"/>
        <label>1</label>
    </ligand>
</feature>
<keyword evidence="9" id="KW-1185">Reference proteome</keyword>
<comment type="similarity">
    <text evidence="5">Belongs to the YmdB-like family.</text>
</comment>
<proteinExistence type="inferred from homology"/>
<dbReference type="Gene3D" id="3.60.21.10">
    <property type="match status" value="1"/>
</dbReference>
<keyword evidence="4" id="KW-0408">Iron</keyword>
<feature type="binding site" evidence="7">
    <location>
        <position position="40"/>
    </location>
    <ligand>
        <name>Fe cation</name>
        <dbReference type="ChEBI" id="CHEBI:24875"/>
        <label>1</label>
    </ligand>
</feature>
<evidence type="ECO:0000256" key="2">
    <source>
        <dbReference type="ARBA" id="ARBA00022723"/>
    </source>
</evidence>
<dbReference type="SUPFAM" id="SSF56300">
    <property type="entry name" value="Metallo-dependent phosphatases"/>
    <property type="match status" value="1"/>
</dbReference>
<feature type="active site" description="Proton donor" evidence="6">
    <location>
        <position position="68"/>
    </location>
</feature>
<gene>
    <name evidence="8" type="ORF">FRC53_02580</name>
</gene>
<evidence type="ECO:0000256" key="3">
    <source>
        <dbReference type="ARBA" id="ARBA00022801"/>
    </source>
</evidence>
<feature type="binding site" evidence="7">
    <location>
        <position position="39"/>
    </location>
    <ligand>
        <name>Fe cation</name>
        <dbReference type="ChEBI" id="CHEBI:24875"/>
        <label>2</label>
    </ligand>
</feature>
<evidence type="ECO:0000256" key="7">
    <source>
        <dbReference type="PIRSR" id="PIRSR004789-51"/>
    </source>
</evidence>
<dbReference type="Proteomes" id="UP000473648">
    <property type="component" value="Unassembled WGS sequence"/>
</dbReference>
<evidence type="ECO:0000313" key="9">
    <source>
        <dbReference type="Proteomes" id="UP000473648"/>
    </source>
</evidence>
<feature type="binding site" evidence="7">
    <location>
        <position position="8"/>
    </location>
    <ligand>
        <name>Fe cation</name>
        <dbReference type="ChEBI" id="CHEBI:24875"/>
        <label>1</label>
    </ligand>
</feature>
<organism evidence="8 9">
    <name type="scientific">Candidatus Pseudoramibacter fermentans</name>
    <dbReference type="NCBI Taxonomy" id="2594427"/>
    <lineage>
        <taxon>Bacteria</taxon>
        <taxon>Bacillati</taxon>
        <taxon>Bacillota</taxon>
        <taxon>Clostridia</taxon>
        <taxon>Eubacteriales</taxon>
        <taxon>Eubacteriaceae</taxon>
        <taxon>Pseudoramibacter</taxon>
    </lineage>
</organism>
<evidence type="ECO:0000313" key="8">
    <source>
        <dbReference type="EMBL" id="MQM72319.1"/>
    </source>
</evidence>
<comment type="caution">
    <text evidence="8">The sequence shown here is derived from an EMBL/GenBank/DDBJ whole genome shotgun (WGS) entry which is preliminary data.</text>
</comment>
<feature type="binding site" evidence="7">
    <location>
        <position position="67"/>
    </location>
    <ligand>
        <name>Fe cation</name>
        <dbReference type="ChEBI" id="CHEBI:24875"/>
        <label>2</label>
    </ligand>
</feature>
<dbReference type="GO" id="GO:0046872">
    <property type="term" value="F:metal ion binding"/>
    <property type="evidence" value="ECO:0007669"/>
    <property type="project" value="UniProtKB-KW"/>
</dbReference>
<keyword evidence="2 7" id="KW-0479">Metal-binding</keyword>
<feature type="binding site" evidence="7">
    <location>
        <position position="177"/>
    </location>
    <ligand>
        <name>Fe cation</name>
        <dbReference type="ChEBI" id="CHEBI:24875"/>
        <label>1</label>
    </ligand>
</feature>
<reference evidence="8" key="1">
    <citation type="journal article" date="2020" name="Appl. Environ. Microbiol.">
        <title>Medium-Chain Fatty Acid Synthesis by 'Candidatus Weimeria bifida' gen. nov., sp. nov., and 'Candidatus Pseudoramibacter fermentans' sp. nov.</title>
        <authorList>
            <person name="Scarborough M.J."/>
            <person name="Myers K.S."/>
            <person name="Donohue T.J."/>
            <person name="Noguera D.R."/>
        </authorList>
    </citation>
    <scope>NUCLEOTIDE SEQUENCE</scope>
    <source>
        <strain evidence="8">EUB1.1</strain>
    </source>
</reference>
<keyword evidence="3" id="KW-0378">Hydrolase</keyword>
<feature type="binding site" evidence="7">
    <location>
        <position position="150"/>
    </location>
    <ligand>
        <name>Fe cation</name>
        <dbReference type="ChEBI" id="CHEBI:24875"/>
        <label>2</label>
    </ligand>
</feature>
<dbReference type="PANTHER" id="PTHR36303">
    <property type="entry name" value="2',3'-CYCLIC-NUCLEOTIDE 2'-PHOSPHODIESTERASE"/>
    <property type="match status" value="1"/>
</dbReference>
<feature type="binding site" evidence="7">
    <location>
        <position position="175"/>
    </location>
    <ligand>
        <name>Fe cation</name>
        <dbReference type="ChEBI" id="CHEBI:24875"/>
        <label>2</label>
    </ligand>
</feature>
<dbReference type="CDD" id="cd07382">
    <property type="entry name" value="MPP_DR1281"/>
    <property type="match status" value="1"/>
</dbReference>
<evidence type="ECO:0000256" key="1">
    <source>
        <dbReference type="ARBA" id="ARBA00001965"/>
    </source>
</evidence>
<accession>A0A6L5GPX7</accession>
<dbReference type="InterPro" id="IPR005235">
    <property type="entry name" value="YmdB-like"/>
</dbReference>